<organism evidence="19 20">
    <name type="scientific">Candidatus Fimadaptatus faecigallinarum</name>
    <dbReference type="NCBI Taxonomy" id="2840814"/>
    <lineage>
        <taxon>Bacteria</taxon>
        <taxon>Bacillati</taxon>
        <taxon>Bacillota</taxon>
        <taxon>Clostridia</taxon>
        <taxon>Eubacteriales</taxon>
        <taxon>Candidatus Fimadaptatus</taxon>
    </lineage>
</organism>
<name>A0A9D1LQS8_9FIRM</name>
<evidence type="ECO:0000256" key="14">
    <source>
        <dbReference type="PIRSR" id="PIRSR000350-3"/>
    </source>
</evidence>
<dbReference type="PIRSF" id="PIRSF000350">
    <property type="entry name" value="Mercury_reductase_MerA"/>
    <property type="match status" value="1"/>
</dbReference>
<evidence type="ECO:0000256" key="3">
    <source>
        <dbReference type="ARBA" id="ARBA00012608"/>
    </source>
</evidence>
<dbReference type="PANTHER" id="PTHR22912:SF217">
    <property type="entry name" value="DIHYDROLIPOYL DEHYDROGENASE"/>
    <property type="match status" value="1"/>
</dbReference>
<proteinExistence type="inferred from homology"/>
<comment type="miscellaneous">
    <text evidence="16">The active site is a redox-active disulfide bond.</text>
</comment>
<dbReference type="Gene3D" id="3.30.390.30">
    <property type="match status" value="1"/>
</dbReference>
<feature type="binding site" evidence="14">
    <location>
        <begin position="180"/>
        <end position="187"/>
    </location>
    <ligand>
        <name>NAD(+)</name>
        <dbReference type="ChEBI" id="CHEBI:57540"/>
    </ligand>
</feature>
<feature type="active site" description="Proton acceptor" evidence="13">
    <location>
        <position position="438"/>
    </location>
</feature>
<evidence type="ECO:0000256" key="4">
    <source>
        <dbReference type="ARBA" id="ARBA00016961"/>
    </source>
</evidence>
<evidence type="ECO:0000256" key="10">
    <source>
        <dbReference type="ARBA" id="ARBA00023157"/>
    </source>
</evidence>
<dbReference type="FunFam" id="3.30.390.30:FF:000001">
    <property type="entry name" value="Dihydrolipoyl dehydrogenase"/>
    <property type="match status" value="1"/>
</dbReference>
<dbReference type="GO" id="GO:0005737">
    <property type="term" value="C:cytoplasm"/>
    <property type="evidence" value="ECO:0007669"/>
    <property type="project" value="UniProtKB-SubCell"/>
</dbReference>
<feature type="binding site" evidence="14">
    <location>
        <position position="48"/>
    </location>
    <ligand>
        <name>FAD</name>
        <dbReference type="ChEBI" id="CHEBI:57692"/>
    </ligand>
</feature>
<keyword evidence="8 16" id="KW-0560">Oxidoreductase</keyword>
<feature type="domain" description="FAD/NAD(P)-binding" evidence="18">
    <location>
        <begin position="3"/>
        <end position="320"/>
    </location>
</feature>
<evidence type="ECO:0000259" key="18">
    <source>
        <dbReference type="Pfam" id="PF07992"/>
    </source>
</evidence>
<feature type="domain" description="Pyridine nucleotide-disulphide oxidoreductase dimerisation" evidence="17">
    <location>
        <begin position="340"/>
        <end position="447"/>
    </location>
</feature>
<keyword evidence="7 14" id="KW-0274">FAD</keyword>
<comment type="cofactor">
    <cofactor evidence="14 16">
        <name>FAD</name>
        <dbReference type="ChEBI" id="CHEBI:57692"/>
    </cofactor>
    <text evidence="14 16">Binds 1 FAD per subunit.</text>
</comment>
<dbReference type="Pfam" id="PF02852">
    <property type="entry name" value="Pyr_redox_dim"/>
    <property type="match status" value="1"/>
</dbReference>
<dbReference type="SUPFAM" id="SSF51905">
    <property type="entry name" value="FAD/NAD(P)-binding domain"/>
    <property type="match status" value="1"/>
</dbReference>
<dbReference type="PRINTS" id="PR00368">
    <property type="entry name" value="FADPNR"/>
</dbReference>
<dbReference type="PRINTS" id="PR00411">
    <property type="entry name" value="PNDRDTASEI"/>
</dbReference>
<dbReference type="SUPFAM" id="SSF55424">
    <property type="entry name" value="FAD/NAD-linked reductases, dimerisation (C-terminal) domain"/>
    <property type="match status" value="1"/>
</dbReference>
<evidence type="ECO:0000256" key="7">
    <source>
        <dbReference type="ARBA" id="ARBA00022827"/>
    </source>
</evidence>
<keyword evidence="11 16" id="KW-0676">Redox-active center</keyword>
<dbReference type="AlphaFoldDB" id="A0A9D1LQS8"/>
<dbReference type="InterPro" id="IPR036188">
    <property type="entry name" value="FAD/NAD-bd_sf"/>
</dbReference>
<feature type="binding site" evidence="14">
    <location>
        <position position="203"/>
    </location>
    <ligand>
        <name>NAD(+)</name>
        <dbReference type="ChEBI" id="CHEBI:57540"/>
    </ligand>
</feature>
<dbReference type="Gene3D" id="3.50.50.60">
    <property type="entry name" value="FAD/NAD(P)-binding domain"/>
    <property type="match status" value="2"/>
</dbReference>
<dbReference type="PROSITE" id="PS00076">
    <property type="entry name" value="PYRIDINE_REDOX_1"/>
    <property type="match status" value="1"/>
</dbReference>
<keyword evidence="10" id="KW-1015">Disulfide bond</keyword>
<evidence type="ECO:0000256" key="13">
    <source>
        <dbReference type="PIRSR" id="PIRSR000350-2"/>
    </source>
</evidence>
<dbReference type="EMBL" id="DVNK01000025">
    <property type="protein sequence ID" value="HIU46262.1"/>
    <property type="molecule type" value="Genomic_DNA"/>
</dbReference>
<reference evidence="19" key="1">
    <citation type="submission" date="2020-10" db="EMBL/GenBank/DDBJ databases">
        <authorList>
            <person name="Gilroy R."/>
        </authorList>
    </citation>
    <scope>NUCLEOTIDE SEQUENCE</scope>
    <source>
        <strain evidence="19">ChiSxjej2B14-8506</strain>
    </source>
</reference>
<evidence type="ECO:0000256" key="12">
    <source>
        <dbReference type="ARBA" id="ARBA00049187"/>
    </source>
</evidence>
<evidence type="ECO:0000256" key="9">
    <source>
        <dbReference type="ARBA" id="ARBA00023027"/>
    </source>
</evidence>
<dbReference type="EC" id="1.8.1.4" evidence="3 16"/>
<evidence type="ECO:0000256" key="15">
    <source>
        <dbReference type="PIRSR" id="PIRSR000350-4"/>
    </source>
</evidence>
<feature type="binding site" evidence="14">
    <location>
        <position position="111"/>
    </location>
    <ligand>
        <name>FAD</name>
        <dbReference type="ChEBI" id="CHEBI:57692"/>
    </ligand>
</feature>
<evidence type="ECO:0000256" key="2">
    <source>
        <dbReference type="ARBA" id="ARBA00007532"/>
    </source>
</evidence>
<feature type="binding site" evidence="14">
    <location>
        <begin position="139"/>
        <end position="141"/>
    </location>
    <ligand>
        <name>FAD</name>
        <dbReference type="ChEBI" id="CHEBI:57692"/>
    </ligand>
</feature>
<feature type="binding site" evidence="14">
    <location>
        <position position="266"/>
    </location>
    <ligand>
        <name>NAD(+)</name>
        <dbReference type="ChEBI" id="CHEBI:57540"/>
    </ligand>
</feature>
<dbReference type="InterPro" id="IPR016156">
    <property type="entry name" value="FAD/NAD-linked_Rdtase_dimer_sf"/>
</dbReference>
<evidence type="ECO:0000259" key="17">
    <source>
        <dbReference type="Pfam" id="PF02852"/>
    </source>
</evidence>
<evidence type="ECO:0000313" key="20">
    <source>
        <dbReference type="Proteomes" id="UP000824123"/>
    </source>
</evidence>
<feature type="disulfide bond" description="Redox-active" evidence="15">
    <location>
        <begin position="39"/>
        <end position="44"/>
    </location>
</feature>
<dbReference type="InterPro" id="IPR006258">
    <property type="entry name" value="Lipoamide_DH"/>
</dbReference>
<comment type="caution">
    <text evidence="19">The sequence shown here is derived from an EMBL/GenBank/DDBJ whole genome shotgun (WGS) entry which is preliminary data.</text>
</comment>
<keyword evidence="6 16" id="KW-0285">Flavoprotein</keyword>
<evidence type="ECO:0000256" key="5">
    <source>
        <dbReference type="ARBA" id="ARBA00022490"/>
    </source>
</evidence>
<evidence type="ECO:0000256" key="11">
    <source>
        <dbReference type="ARBA" id="ARBA00023284"/>
    </source>
</evidence>
<evidence type="ECO:0000256" key="6">
    <source>
        <dbReference type="ARBA" id="ARBA00022630"/>
    </source>
</evidence>
<dbReference type="NCBIfam" id="TIGR01350">
    <property type="entry name" value="lipoamide_DH"/>
    <property type="match status" value="1"/>
</dbReference>
<evidence type="ECO:0000256" key="1">
    <source>
        <dbReference type="ARBA" id="ARBA00004496"/>
    </source>
</evidence>
<dbReference type="GO" id="GO:0006103">
    <property type="term" value="P:2-oxoglutarate metabolic process"/>
    <property type="evidence" value="ECO:0007669"/>
    <property type="project" value="TreeGrafter"/>
</dbReference>
<dbReference type="InterPro" id="IPR004099">
    <property type="entry name" value="Pyr_nucl-diS_OxRdtase_dimer"/>
</dbReference>
<dbReference type="Proteomes" id="UP000824123">
    <property type="component" value="Unassembled WGS sequence"/>
</dbReference>
<protein>
    <recommendedName>
        <fullName evidence="4 16">Dihydrolipoyl dehydrogenase</fullName>
        <ecNumber evidence="3 16">1.8.1.4</ecNumber>
    </recommendedName>
</protein>
<evidence type="ECO:0000256" key="8">
    <source>
        <dbReference type="ARBA" id="ARBA00023002"/>
    </source>
</evidence>
<dbReference type="GO" id="GO:0004148">
    <property type="term" value="F:dihydrolipoyl dehydrogenase (NADH) activity"/>
    <property type="evidence" value="ECO:0007669"/>
    <property type="project" value="UniProtKB-EC"/>
</dbReference>
<dbReference type="InterPro" id="IPR001100">
    <property type="entry name" value="Pyr_nuc-diS_OxRdtase"/>
</dbReference>
<comment type="subcellular location">
    <subcellularLocation>
        <location evidence="1">Cytoplasm</location>
    </subcellularLocation>
</comment>
<accession>A0A9D1LQS8</accession>
<dbReference type="GO" id="GO:0050660">
    <property type="term" value="F:flavin adenine dinucleotide binding"/>
    <property type="evidence" value="ECO:0007669"/>
    <property type="project" value="InterPro"/>
</dbReference>
<dbReference type="InterPro" id="IPR050151">
    <property type="entry name" value="Class-I_Pyr_Nuc-Dis_Oxidored"/>
</dbReference>
<dbReference type="Pfam" id="PF07992">
    <property type="entry name" value="Pyr_redox_2"/>
    <property type="match status" value="1"/>
</dbReference>
<reference evidence="19" key="2">
    <citation type="journal article" date="2021" name="PeerJ">
        <title>Extensive microbial diversity within the chicken gut microbiome revealed by metagenomics and culture.</title>
        <authorList>
            <person name="Gilroy R."/>
            <person name="Ravi A."/>
            <person name="Getino M."/>
            <person name="Pursley I."/>
            <person name="Horton D.L."/>
            <person name="Alikhan N.F."/>
            <person name="Baker D."/>
            <person name="Gharbi K."/>
            <person name="Hall N."/>
            <person name="Watson M."/>
            <person name="Adriaenssens E.M."/>
            <person name="Foster-Nyarko E."/>
            <person name="Jarju S."/>
            <person name="Secka A."/>
            <person name="Antonio M."/>
            <person name="Oren A."/>
            <person name="Chaudhuri R.R."/>
            <person name="La Ragione R."/>
            <person name="Hildebrand F."/>
            <person name="Pallen M.J."/>
        </authorList>
    </citation>
    <scope>NUCLEOTIDE SEQUENCE</scope>
    <source>
        <strain evidence="19">ChiSxjej2B14-8506</strain>
    </source>
</reference>
<dbReference type="PANTHER" id="PTHR22912">
    <property type="entry name" value="DISULFIDE OXIDOREDUCTASE"/>
    <property type="match status" value="1"/>
</dbReference>
<feature type="binding site" evidence="14">
    <location>
        <begin position="312"/>
        <end position="315"/>
    </location>
    <ligand>
        <name>FAD</name>
        <dbReference type="ChEBI" id="CHEBI:57692"/>
    </ligand>
</feature>
<dbReference type="InterPro" id="IPR012999">
    <property type="entry name" value="Pyr_OxRdtase_I_AS"/>
</dbReference>
<comment type="similarity">
    <text evidence="2 16">Belongs to the class-I pyridine nucleotide-disulfide oxidoreductase family.</text>
</comment>
<feature type="binding site" evidence="14">
    <location>
        <position position="306"/>
    </location>
    <ligand>
        <name>FAD</name>
        <dbReference type="ChEBI" id="CHEBI:57692"/>
    </ligand>
</feature>
<keyword evidence="9 14" id="KW-0520">NAD</keyword>
<sequence length="454" mass="49150">MQDLIILGGGPAGYLAAERAAHRGMKVTLFEMRELGGVCLNEGCIPSKALLNSAKVYEHAKNGRKFGVLTQDITLDHKLVEQRRAKVVRTLVAGVKAKMKSGGIEVIKDKGTIAGRVDGGFAVEGGGQRVEAKRLLIATGSSPVTPPIPGLKEALESGFALTNREVLELKEVPKELVIIGGGVIGLEMAAYYNVAGSHVTVVEMLDHIAGPTDREISELLKKSCADAGIDFQLGARVTALTQDSVKAELDGAEREYKADKVLLSIGRRANLTGYGLETLGVETSRTGIVTDDHLRTNVEGVYAAGDVNGRIMLAHTAYRESEVAINTMLGERDVMRYNAIPSVIYTLPEVASVGMTEEEAKSRGIEYDVKKLSMRYSGRFVAENEGDGLCKILVDKQRRTVLGVHMLGTYSSEIIWGAAQLIETELTVSDAREIVFPHPTVSEIIREVLWEFDD</sequence>
<evidence type="ECO:0000256" key="16">
    <source>
        <dbReference type="RuleBase" id="RU003692"/>
    </source>
</evidence>
<dbReference type="InterPro" id="IPR023753">
    <property type="entry name" value="FAD/NAD-binding_dom"/>
</dbReference>
<keyword evidence="14" id="KW-0547">Nucleotide-binding</keyword>
<comment type="catalytic activity">
    <reaction evidence="12 16">
        <text>N(6)-[(R)-dihydrolipoyl]-L-lysyl-[protein] + NAD(+) = N(6)-[(R)-lipoyl]-L-lysyl-[protein] + NADH + H(+)</text>
        <dbReference type="Rhea" id="RHEA:15045"/>
        <dbReference type="Rhea" id="RHEA-COMP:10474"/>
        <dbReference type="Rhea" id="RHEA-COMP:10475"/>
        <dbReference type="ChEBI" id="CHEBI:15378"/>
        <dbReference type="ChEBI" id="CHEBI:57540"/>
        <dbReference type="ChEBI" id="CHEBI:57945"/>
        <dbReference type="ChEBI" id="CHEBI:83099"/>
        <dbReference type="ChEBI" id="CHEBI:83100"/>
        <dbReference type="EC" id="1.8.1.4"/>
    </reaction>
</comment>
<keyword evidence="5" id="KW-0963">Cytoplasm</keyword>
<gene>
    <name evidence="19" type="primary">lpdA</name>
    <name evidence="19" type="ORF">IAC59_03270</name>
</gene>
<evidence type="ECO:0000313" key="19">
    <source>
        <dbReference type="EMBL" id="HIU46262.1"/>
    </source>
</evidence>